<evidence type="ECO:0000313" key="1">
    <source>
        <dbReference type="EMBL" id="KKL65091.1"/>
    </source>
</evidence>
<protein>
    <submittedName>
        <fullName evidence="1">Uncharacterized protein</fullName>
    </submittedName>
</protein>
<dbReference type="EMBL" id="LAZR01027643">
    <property type="protein sequence ID" value="KKL65091.1"/>
    <property type="molecule type" value="Genomic_DNA"/>
</dbReference>
<dbReference type="AlphaFoldDB" id="A0A0F9EFP4"/>
<gene>
    <name evidence="1" type="ORF">LCGC14_2158490</name>
</gene>
<organism evidence="1">
    <name type="scientific">marine sediment metagenome</name>
    <dbReference type="NCBI Taxonomy" id="412755"/>
    <lineage>
        <taxon>unclassified sequences</taxon>
        <taxon>metagenomes</taxon>
        <taxon>ecological metagenomes</taxon>
    </lineage>
</organism>
<accession>A0A0F9EFP4</accession>
<reference evidence="1" key="1">
    <citation type="journal article" date="2015" name="Nature">
        <title>Complex archaea that bridge the gap between prokaryotes and eukaryotes.</title>
        <authorList>
            <person name="Spang A."/>
            <person name="Saw J.H."/>
            <person name="Jorgensen S.L."/>
            <person name="Zaremba-Niedzwiedzka K."/>
            <person name="Martijn J."/>
            <person name="Lind A.E."/>
            <person name="van Eijk R."/>
            <person name="Schleper C."/>
            <person name="Guy L."/>
            <person name="Ettema T.J."/>
        </authorList>
    </citation>
    <scope>NUCLEOTIDE SEQUENCE</scope>
</reference>
<sequence>MESLGAASEFYIDTYTATQFTINVDVNPTQDVDFAWKAVVL</sequence>
<name>A0A0F9EFP4_9ZZZZ</name>
<feature type="non-terminal residue" evidence="1">
    <location>
        <position position="1"/>
    </location>
</feature>
<proteinExistence type="predicted"/>
<comment type="caution">
    <text evidence="1">The sequence shown here is derived from an EMBL/GenBank/DDBJ whole genome shotgun (WGS) entry which is preliminary data.</text>
</comment>